<feature type="domain" description="Erythromycin biosynthesis protein CIII-like N-terminal" evidence="5">
    <location>
        <begin position="23"/>
        <end position="217"/>
    </location>
</feature>
<evidence type="ECO:0000256" key="1">
    <source>
        <dbReference type="ARBA" id="ARBA00006962"/>
    </source>
</evidence>
<dbReference type="PANTHER" id="PTHR48050">
    <property type="entry name" value="STEROL 3-BETA-GLUCOSYLTRANSFERASE"/>
    <property type="match status" value="1"/>
</dbReference>
<proteinExistence type="inferred from homology"/>
<organism evidence="6 7">
    <name type="scientific">Amycolatopsis halotolerans</name>
    <dbReference type="NCBI Taxonomy" id="330083"/>
    <lineage>
        <taxon>Bacteria</taxon>
        <taxon>Bacillati</taxon>
        <taxon>Actinomycetota</taxon>
        <taxon>Actinomycetes</taxon>
        <taxon>Pseudonocardiales</taxon>
        <taxon>Pseudonocardiaceae</taxon>
        <taxon>Amycolatopsis</taxon>
    </lineage>
</organism>
<dbReference type="Proteomes" id="UP001595764">
    <property type="component" value="Unassembled WGS sequence"/>
</dbReference>
<evidence type="ECO:0000256" key="2">
    <source>
        <dbReference type="ARBA" id="ARBA00022676"/>
    </source>
</evidence>
<dbReference type="InterPro" id="IPR048284">
    <property type="entry name" value="EryCIII-like_N"/>
</dbReference>
<dbReference type="InterPro" id="IPR010610">
    <property type="entry name" value="EryCIII-like_C"/>
</dbReference>
<keyword evidence="2" id="KW-0328">Glycosyltransferase</keyword>
<sequence length="373" mass="39850">MRILLFSMPAVGHFFPLVPLARAAQAAGHEVLMGSCGEEELLAEAALPIADIAPGITLKSLFTDFHRGYREVNERIMAGVVSEDLEGVHFGTFSDWLADGAVATAQRWRPDLVVYERMAPFGLLAAKVVGVPAVRHDLGISHGERAGQLRHMAAALQRHGVQELVDDGPWLDIAPPSITGARRGGWLMRPVPHNAGGELPSWLRRKPRRALIAVTLGTIVPRMQGVGVAQRILALAPEVDADFVLALEPRDRHKLGALPVNVRAGGWLPMGALLAACTAVVHHGGSGTMYAALDAGVPQLMVPDGASDREVNADAIVARGAGMACALDMLDAAVLRRLVTDEALRTAAQEVRAELADMPKPSQVVKRFEELVS</sequence>
<dbReference type="SUPFAM" id="SSF53756">
    <property type="entry name" value="UDP-Glycosyltransferase/glycogen phosphorylase"/>
    <property type="match status" value="1"/>
</dbReference>
<dbReference type="InterPro" id="IPR050426">
    <property type="entry name" value="Glycosyltransferase_28"/>
</dbReference>
<dbReference type="InterPro" id="IPR002213">
    <property type="entry name" value="UDP_glucos_trans"/>
</dbReference>
<name>A0ABV7QVQ5_9PSEU</name>
<evidence type="ECO:0000313" key="6">
    <source>
        <dbReference type="EMBL" id="MFC3517211.1"/>
    </source>
</evidence>
<dbReference type="CDD" id="cd03784">
    <property type="entry name" value="GT1_Gtf-like"/>
    <property type="match status" value="1"/>
</dbReference>
<reference evidence="7" key="1">
    <citation type="journal article" date="2019" name="Int. J. Syst. Evol. Microbiol.">
        <title>The Global Catalogue of Microorganisms (GCM) 10K type strain sequencing project: providing services to taxonomists for standard genome sequencing and annotation.</title>
        <authorList>
            <consortium name="The Broad Institute Genomics Platform"/>
            <consortium name="The Broad Institute Genome Sequencing Center for Infectious Disease"/>
            <person name="Wu L."/>
            <person name="Ma J."/>
        </authorList>
    </citation>
    <scope>NUCLEOTIDE SEQUENCE [LARGE SCALE GENOMIC DNA]</scope>
    <source>
        <strain evidence="7">CGMCC 4.7682</strain>
    </source>
</reference>
<dbReference type="EMBL" id="JBHRWI010000076">
    <property type="protein sequence ID" value="MFC3517211.1"/>
    <property type="molecule type" value="Genomic_DNA"/>
</dbReference>
<evidence type="ECO:0000313" key="7">
    <source>
        <dbReference type="Proteomes" id="UP001595764"/>
    </source>
</evidence>
<protein>
    <submittedName>
        <fullName evidence="6">Glycosyltransferase</fullName>
    </submittedName>
</protein>
<keyword evidence="7" id="KW-1185">Reference proteome</keyword>
<evidence type="ECO:0000259" key="4">
    <source>
        <dbReference type="Pfam" id="PF06722"/>
    </source>
</evidence>
<dbReference type="Gene3D" id="3.40.50.2000">
    <property type="entry name" value="Glycogen Phosphorylase B"/>
    <property type="match status" value="2"/>
</dbReference>
<dbReference type="Pfam" id="PF21036">
    <property type="entry name" value="EryCIII-like_N"/>
    <property type="match status" value="1"/>
</dbReference>
<gene>
    <name evidence="6" type="ORF">ACFORO_44125</name>
</gene>
<keyword evidence="3" id="KW-0808">Transferase</keyword>
<feature type="domain" description="Erythromycin biosynthesis protein CIII-like C-terminal" evidence="4">
    <location>
        <begin position="231"/>
        <end position="371"/>
    </location>
</feature>
<comment type="similarity">
    <text evidence="1">Belongs to the glycosyltransferase 28 family.</text>
</comment>
<evidence type="ECO:0000256" key="3">
    <source>
        <dbReference type="ARBA" id="ARBA00022679"/>
    </source>
</evidence>
<dbReference type="RefSeq" id="WP_377872406.1">
    <property type="nucleotide sequence ID" value="NZ_JBHMAY010000038.1"/>
</dbReference>
<dbReference type="PANTHER" id="PTHR48050:SF13">
    <property type="entry name" value="STEROL 3-BETA-GLUCOSYLTRANSFERASE UGT80A2"/>
    <property type="match status" value="1"/>
</dbReference>
<evidence type="ECO:0000259" key="5">
    <source>
        <dbReference type="Pfam" id="PF21036"/>
    </source>
</evidence>
<accession>A0ABV7QVQ5</accession>
<comment type="caution">
    <text evidence="6">The sequence shown here is derived from an EMBL/GenBank/DDBJ whole genome shotgun (WGS) entry which is preliminary data.</text>
</comment>
<dbReference type="Pfam" id="PF06722">
    <property type="entry name" value="EryCIII-like_C"/>
    <property type="match status" value="1"/>
</dbReference>